<dbReference type="AlphaFoldDB" id="A0A853CNH9"/>
<organism evidence="1 2">
    <name type="scientific">Petropleomorpha daqingensis</name>
    <dbReference type="NCBI Taxonomy" id="2026353"/>
    <lineage>
        <taxon>Bacteria</taxon>
        <taxon>Bacillati</taxon>
        <taxon>Actinomycetota</taxon>
        <taxon>Actinomycetes</taxon>
        <taxon>Geodermatophilales</taxon>
        <taxon>Geodermatophilaceae</taxon>
        <taxon>Petropleomorpha</taxon>
    </lineage>
</organism>
<gene>
    <name evidence="1" type="ORF">GGQ55_004637</name>
</gene>
<reference evidence="1 2" key="1">
    <citation type="submission" date="2020-07" db="EMBL/GenBank/DDBJ databases">
        <title>Sequencing the genomes of 1000 actinobacteria strains.</title>
        <authorList>
            <person name="Klenk H.-P."/>
        </authorList>
    </citation>
    <scope>NUCLEOTIDE SEQUENCE [LARGE SCALE GENOMIC DNA]</scope>
    <source>
        <strain evidence="1 2">DSM 104001</strain>
    </source>
</reference>
<protein>
    <submittedName>
        <fullName evidence="1">Uncharacterized protein</fullName>
    </submittedName>
</protein>
<name>A0A853CNH9_9ACTN</name>
<dbReference type="Proteomes" id="UP000541969">
    <property type="component" value="Unassembled WGS sequence"/>
</dbReference>
<dbReference type="RefSeq" id="WP_281371392.1">
    <property type="nucleotide sequence ID" value="NZ_JACBZT010000001.1"/>
</dbReference>
<keyword evidence="2" id="KW-1185">Reference proteome</keyword>
<proteinExistence type="predicted"/>
<dbReference type="EMBL" id="JACBZT010000001">
    <property type="protein sequence ID" value="NYJ08359.1"/>
    <property type="molecule type" value="Genomic_DNA"/>
</dbReference>
<evidence type="ECO:0000313" key="2">
    <source>
        <dbReference type="Proteomes" id="UP000541969"/>
    </source>
</evidence>
<accession>A0A853CNH9</accession>
<evidence type="ECO:0000313" key="1">
    <source>
        <dbReference type="EMBL" id="NYJ08359.1"/>
    </source>
</evidence>
<sequence>MFWAVGSAVGLVVMTGLIMALARPVTARWEREHADAPSRDE</sequence>
<comment type="caution">
    <text evidence="1">The sequence shown here is derived from an EMBL/GenBank/DDBJ whole genome shotgun (WGS) entry which is preliminary data.</text>
</comment>